<gene>
    <name evidence="5" type="ORF">SAMN05444851_0768</name>
</gene>
<dbReference type="AlphaFoldDB" id="A0A1I0NET5"/>
<evidence type="ECO:0000256" key="2">
    <source>
        <dbReference type="ARBA" id="ARBA00023125"/>
    </source>
</evidence>
<evidence type="ECO:0000313" key="6">
    <source>
        <dbReference type="Proteomes" id="UP000199650"/>
    </source>
</evidence>
<protein>
    <submittedName>
        <fullName evidence="5">Transcriptional regulator, HxlR family</fullName>
    </submittedName>
</protein>
<dbReference type="InterPro" id="IPR036390">
    <property type="entry name" value="WH_DNA-bd_sf"/>
</dbReference>
<feature type="domain" description="HTH hxlR-type" evidence="4">
    <location>
        <begin position="11"/>
        <end position="102"/>
    </location>
</feature>
<organism evidence="5 6">
    <name type="scientific">Aliiroseovarius sediminilitoris</name>
    <dbReference type="NCBI Taxonomy" id="1173584"/>
    <lineage>
        <taxon>Bacteria</taxon>
        <taxon>Pseudomonadati</taxon>
        <taxon>Pseudomonadota</taxon>
        <taxon>Alphaproteobacteria</taxon>
        <taxon>Rhodobacterales</taxon>
        <taxon>Paracoccaceae</taxon>
        <taxon>Aliiroseovarius</taxon>
    </lineage>
</organism>
<dbReference type="GO" id="GO:0003677">
    <property type="term" value="F:DNA binding"/>
    <property type="evidence" value="ECO:0007669"/>
    <property type="project" value="UniProtKB-KW"/>
</dbReference>
<dbReference type="Proteomes" id="UP000199650">
    <property type="component" value="Unassembled WGS sequence"/>
</dbReference>
<dbReference type="Gene3D" id="1.10.10.10">
    <property type="entry name" value="Winged helix-like DNA-binding domain superfamily/Winged helix DNA-binding domain"/>
    <property type="match status" value="1"/>
</dbReference>
<dbReference type="InterPro" id="IPR036388">
    <property type="entry name" value="WH-like_DNA-bd_sf"/>
</dbReference>
<dbReference type="OrthoDB" id="9782219at2"/>
<dbReference type="STRING" id="1173584.SAMN05444851_0768"/>
<dbReference type="PANTHER" id="PTHR33204">
    <property type="entry name" value="TRANSCRIPTIONAL REGULATOR, MARR FAMILY"/>
    <property type="match status" value="1"/>
</dbReference>
<keyword evidence="1" id="KW-0805">Transcription regulation</keyword>
<dbReference type="InterPro" id="IPR002577">
    <property type="entry name" value="HTH_HxlR"/>
</dbReference>
<sequence>MSRVKPYTMSCPISRSLDLLGNRWAIHVLRELHAGPASFAQIKAGLPGIASNMLSARLSELCDAGLIAKSHRLYTLTEHGFSTRGILFELARFGRNQPKPDNPTDPEGVSHRAVILAGAIERAAGPLDDIRAEILLDDAPFSLTVAGGRAALQAGSLPLAPVQIAFGWCDVEAVARGDQRVANFAAEREISAEDPLQVAALLDLLQKAMDIYGGFK</sequence>
<keyword evidence="3" id="KW-0804">Transcription</keyword>
<reference evidence="5 6" key="1">
    <citation type="submission" date="2016-10" db="EMBL/GenBank/DDBJ databases">
        <authorList>
            <person name="de Groot N.N."/>
        </authorList>
    </citation>
    <scope>NUCLEOTIDE SEQUENCE [LARGE SCALE GENOMIC DNA]</scope>
    <source>
        <strain evidence="5 6">DSM 29439</strain>
    </source>
</reference>
<keyword evidence="2" id="KW-0238">DNA-binding</keyword>
<dbReference type="Pfam" id="PF01638">
    <property type="entry name" value="HxlR"/>
    <property type="match status" value="1"/>
</dbReference>
<accession>A0A1I0NET5</accession>
<dbReference type="PROSITE" id="PS51118">
    <property type="entry name" value="HTH_HXLR"/>
    <property type="match status" value="1"/>
</dbReference>
<dbReference type="EMBL" id="FOJB01000001">
    <property type="protein sequence ID" value="SEV99746.1"/>
    <property type="molecule type" value="Genomic_DNA"/>
</dbReference>
<evidence type="ECO:0000256" key="1">
    <source>
        <dbReference type="ARBA" id="ARBA00023015"/>
    </source>
</evidence>
<evidence type="ECO:0000256" key="3">
    <source>
        <dbReference type="ARBA" id="ARBA00023163"/>
    </source>
</evidence>
<dbReference type="PANTHER" id="PTHR33204:SF18">
    <property type="entry name" value="TRANSCRIPTIONAL REGULATORY PROTEIN"/>
    <property type="match status" value="1"/>
</dbReference>
<dbReference type="RefSeq" id="WP_091428420.1">
    <property type="nucleotide sequence ID" value="NZ_FOJB01000001.1"/>
</dbReference>
<dbReference type="SUPFAM" id="SSF46785">
    <property type="entry name" value="Winged helix' DNA-binding domain"/>
    <property type="match status" value="1"/>
</dbReference>
<keyword evidence="6" id="KW-1185">Reference proteome</keyword>
<name>A0A1I0NET5_9RHOB</name>
<proteinExistence type="predicted"/>
<evidence type="ECO:0000259" key="4">
    <source>
        <dbReference type="PROSITE" id="PS51118"/>
    </source>
</evidence>
<evidence type="ECO:0000313" key="5">
    <source>
        <dbReference type="EMBL" id="SEV99746.1"/>
    </source>
</evidence>